<protein>
    <recommendedName>
        <fullName evidence="1">Helicase/UvrB N-terminal domain-containing protein</fullName>
    </recommendedName>
</protein>
<dbReference type="AlphaFoldDB" id="A0A1T0AQ49"/>
<dbReference type="Pfam" id="PF04851">
    <property type="entry name" value="ResIII"/>
    <property type="match status" value="1"/>
</dbReference>
<dbReference type="InterPro" id="IPR006935">
    <property type="entry name" value="Helicase/UvrB_N"/>
</dbReference>
<gene>
    <name evidence="2" type="ORF">B0187_08920</name>
</gene>
<name>A0A1T0AQ49_9PAST</name>
<comment type="caution">
    <text evidence="2">The sequence shown here is derived from an EMBL/GenBank/DDBJ whole genome shotgun (WGS) entry which is preliminary data.</text>
</comment>
<evidence type="ECO:0000313" key="2">
    <source>
        <dbReference type="EMBL" id="OOR98380.1"/>
    </source>
</evidence>
<evidence type="ECO:0000313" key="3">
    <source>
        <dbReference type="Proteomes" id="UP000190867"/>
    </source>
</evidence>
<dbReference type="Gene3D" id="3.40.50.300">
    <property type="entry name" value="P-loop containing nucleotide triphosphate hydrolases"/>
    <property type="match status" value="1"/>
</dbReference>
<feature type="domain" description="Helicase/UvrB N-terminal" evidence="1">
    <location>
        <begin position="134"/>
        <end position="297"/>
    </location>
</feature>
<dbReference type="SUPFAM" id="SSF52540">
    <property type="entry name" value="P-loop containing nucleoside triphosphate hydrolases"/>
    <property type="match status" value="1"/>
</dbReference>
<dbReference type="OrthoDB" id="9804145at2"/>
<dbReference type="Proteomes" id="UP000190867">
    <property type="component" value="Unassembled WGS sequence"/>
</dbReference>
<dbReference type="EMBL" id="MUYA01000013">
    <property type="protein sequence ID" value="OOR98380.1"/>
    <property type="molecule type" value="Genomic_DNA"/>
</dbReference>
<dbReference type="STRING" id="734.B0187_08920"/>
<proteinExistence type="predicted"/>
<organism evidence="2 3">
    <name type="scientific">Haemophilus paracuniculus</name>
    <dbReference type="NCBI Taxonomy" id="734"/>
    <lineage>
        <taxon>Bacteria</taxon>
        <taxon>Pseudomonadati</taxon>
        <taxon>Pseudomonadota</taxon>
        <taxon>Gammaproteobacteria</taxon>
        <taxon>Pasteurellales</taxon>
        <taxon>Pasteurellaceae</taxon>
        <taxon>Haemophilus</taxon>
    </lineage>
</organism>
<dbReference type="GO" id="GO:0003677">
    <property type="term" value="F:DNA binding"/>
    <property type="evidence" value="ECO:0007669"/>
    <property type="project" value="InterPro"/>
</dbReference>
<reference evidence="2 3" key="1">
    <citation type="submission" date="2017-02" db="EMBL/GenBank/DDBJ databases">
        <title>Draft genome sequence of Haemophilus paracuniculus CCUG 43573 type strain.</title>
        <authorList>
            <person name="Engstrom-Jakobsson H."/>
            <person name="Salva-Serra F."/>
            <person name="Thorell K."/>
            <person name="Gonzales-Siles L."/>
            <person name="Karlsson R."/>
            <person name="Boulund F."/>
            <person name="Engstrand L."/>
            <person name="Kristiansson E."/>
            <person name="Moore E."/>
        </authorList>
    </citation>
    <scope>NUCLEOTIDE SEQUENCE [LARGE SCALE GENOMIC DNA]</scope>
    <source>
        <strain evidence="2 3">CCUG 43573</strain>
    </source>
</reference>
<evidence type="ECO:0000259" key="1">
    <source>
        <dbReference type="Pfam" id="PF04851"/>
    </source>
</evidence>
<dbReference type="InterPro" id="IPR027417">
    <property type="entry name" value="P-loop_NTPase"/>
</dbReference>
<sequence>MAKATKKTKANRTFHQELVLNKWIMSLFYKQDLSQFKALADLEGISATGQTKFYEALTEGLFNPNKISLEKLAYYDRQIIQHWQKITQKRNLQENRPLQLKYFQYLSLLFTEIYLDRYFNQQDQLLSELNQVLAEHCKDKDAPKFQPYTLEDLNKLAFWSATGRGKTLLMHINLLQYRHYWGQKNAKQDKQEKLAVYLLTPNEGLSAQHLAELGQSGIEMAFFDKNKGADLLGSVQIIDINKLGDKEGDKTVAVSSFEGDNKLVLIDEGHRGSSGEAWLNYRNALIGNGFSFEYSATFGQAVKDRKTVADFEKAEIKKKGELDWADKKALRQKSIFEVYAKAILFDYSYKYFYQDGYGKESLILNLDSEYAEQGDNEKKYFLAGLLSFYQQLYLFERDEKILRDQYLLSRPLWVFVGSKVNKEDSDVLVVLNYLAEFLNNPEQSKRWLGEILSGTAFLDKKGQPIFRDRFTALNEAWQDDAAGLYADILSKLFNCTSSQRLALVNLKKAAGEYGLRVGREAYFGVINVGEGEFFKNAKNETAFDCEEDTFGEGLFSKINNEKHRLQLLIGSRKFSEGWSSWRVSTMGLLNIGKNEGSQIIQLFGRGVRLKGKDFSLKRTSTNDPLTPKYLKQLETLNIFGVKASYMAQFREYLDIEKPNDENEMITLNFPTRPNLPSKIRLKTIRLKEGYRDNQQNGFKRQQTVSLYQVPEKYQGKFHPVLVELDLYPRLDSLSTTKQVKTQLDHRDQVKLNRKLFDYFDWDKIYLDLWQFKLNQTWWNWQIDSQKLREFVEQNNDWYCLYAPKEAMVVNDFSAVAKQQAILQELLERYTERFYLQMKACYEAEHLTAVEVQDDDRALLSQYQINIQADEAPACEAKINELKQHIGQGDLASALKWQPPFSAMRAILFDSHLYQPLFYLEKSNEMPLTMMPTALNEGEHRFVDDLMKAEKSGDLDKWIGGRALYLLRNPANKNKGLGFALAGNFYPDFLVWVVDHATGEQWLSFVDPKGIRHISLSDPKFGLPSTIKDLEQKLKKQAGDNQPALHLSSFILSVTDRNDLLNVELEQTESFTQKRILFMQDEHYLKTMFALMLGENR</sequence>
<dbReference type="GO" id="GO:0005524">
    <property type="term" value="F:ATP binding"/>
    <property type="evidence" value="ECO:0007669"/>
    <property type="project" value="InterPro"/>
</dbReference>
<dbReference type="GO" id="GO:0016787">
    <property type="term" value="F:hydrolase activity"/>
    <property type="evidence" value="ECO:0007669"/>
    <property type="project" value="InterPro"/>
</dbReference>
<dbReference type="RefSeq" id="WP_078237517.1">
    <property type="nucleotide sequence ID" value="NZ_MUYA01000013.1"/>
</dbReference>
<accession>A0A1T0AQ49</accession>
<keyword evidence="3" id="KW-1185">Reference proteome</keyword>